<evidence type="ECO:0000256" key="4">
    <source>
        <dbReference type="ARBA" id="ARBA00022734"/>
    </source>
</evidence>
<dbReference type="GO" id="GO:0030246">
    <property type="term" value="F:carbohydrate binding"/>
    <property type="evidence" value="ECO:0007669"/>
    <property type="project" value="UniProtKB-KW"/>
</dbReference>
<dbReference type="CDD" id="cd09612">
    <property type="entry name" value="Jacalin"/>
    <property type="match status" value="1"/>
</dbReference>
<dbReference type="Pfam" id="PF01419">
    <property type="entry name" value="Jacalin"/>
    <property type="match status" value="1"/>
</dbReference>
<protein>
    <recommendedName>
        <fullName evidence="5">Dirigent protein</fullName>
    </recommendedName>
</protein>
<keyword evidence="4" id="KW-0430">Lectin</keyword>
<comment type="function">
    <text evidence="5">Dirigent proteins impart stereoselectivity on the phenoxy radical-coupling reaction, yielding optically active lignans from two molecules of coniferyl alcohol in the biosynthesis of lignans, flavonolignans, and alkaloids and thus plays a central role in plant secondary metabolism.</text>
</comment>
<feature type="domain" description="Jacalin-type lectin" evidence="6">
    <location>
        <begin position="161"/>
        <end position="304"/>
    </location>
</feature>
<sequence length="305" mass="32543">MAKLQVTPAAAFTEYKELNFQGLYLHHMFWNRPKANQARIIENKAPLGIGATVVNNWEVYDGPGENAKLVARAQGSHIYAGKWANSFSLVFVDERFSGSTLEVMGIVVETGEWAVVGGTGQFAMANGVISKRLHKSTSDGNIIELTIRAFCPPLKGTMYPVIKVGPFGGSGGSAMDITEAPRRLESITVYAGVVLDSIAFSYIDNSGQKRSAGRWGGPGGGGPHTIQLGESEVITEVSGTFGTYYNATTITSIKFVTNLNKTYGPWGGGQGASFTIPVQPGSAIVGFFVRGATYLQAIGVYVRTL</sequence>
<dbReference type="SUPFAM" id="SSF51101">
    <property type="entry name" value="Mannose-binding lectins"/>
    <property type="match status" value="1"/>
</dbReference>
<keyword evidence="5" id="KW-0052">Apoplast</keyword>
<name>Q0GFG7_SORBI</name>
<dbReference type="InterPro" id="IPR036404">
    <property type="entry name" value="Jacalin-like_lectin_dom_sf"/>
</dbReference>
<reference evidence="7" key="1">
    <citation type="journal article" date="2007" name="J. Biol. Chem.">
        <title>Maize beta-glucosidase-aggregating factor is a polyspecific jacalin-related chimeric lectin, and its lectin domain is responsible for beta-glucosidase aggregation.</title>
        <authorList>
            <person name="Kittur F.S."/>
            <person name="Lalgondar M."/>
            <person name="Yu H.Y."/>
            <person name="Bevan D.R."/>
            <person name="Esen A."/>
        </authorList>
    </citation>
    <scope>NUCLEOTIDE SEQUENCE</scope>
</reference>
<comment type="similarity">
    <text evidence="1 5">Belongs to the plant dirigent protein family.</text>
</comment>
<dbReference type="GO" id="GO:0048046">
    <property type="term" value="C:apoplast"/>
    <property type="evidence" value="ECO:0007669"/>
    <property type="project" value="UniProtKB-SubCell"/>
</dbReference>
<dbReference type="InterPro" id="IPR004265">
    <property type="entry name" value="Dirigent"/>
</dbReference>
<dbReference type="InterPro" id="IPR044859">
    <property type="entry name" value="Allene_oxi_cyc_Dirigent"/>
</dbReference>
<proteinExistence type="evidence at transcript level"/>
<dbReference type="AlphaFoldDB" id="Q0GFG7"/>
<comment type="subunit">
    <text evidence="2 5">Homodimer.</text>
</comment>
<organism evidence="7">
    <name type="scientific">Sorghum bicolor</name>
    <name type="common">Sorghum</name>
    <name type="synonym">Sorghum vulgare</name>
    <dbReference type="NCBI Taxonomy" id="4558"/>
    <lineage>
        <taxon>Eukaryota</taxon>
        <taxon>Viridiplantae</taxon>
        <taxon>Streptophyta</taxon>
        <taxon>Embryophyta</taxon>
        <taxon>Tracheophyta</taxon>
        <taxon>Spermatophyta</taxon>
        <taxon>Magnoliopsida</taxon>
        <taxon>Liliopsida</taxon>
        <taxon>Poales</taxon>
        <taxon>Poaceae</taxon>
        <taxon>PACMAD clade</taxon>
        <taxon>Panicoideae</taxon>
        <taxon>Andropogonodae</taxon>
        <taxon>Andropogoneae</taxon>
        <taxon>Sorghinae</taxon>
        <taxon>Sorghum</taxon>
    </lineage>
</organism>
<dbReference type="PANTHER" id="PTHR46506">
    <property type="entry name" value="OS05G0143600 PROTEIN"/>
    <property type="match status" value="1"/>
</dbReference>
<evidence type="ECO:0000256" key="5">
    <source>
        <dbReference type="RuleBase" id="RU363099"/>
    </source>
</evidence>
<keyword evidence="3 5" id="KW-0964">Secreted</keyword>
<dbReference type="GO" id="GO:0009699">
    <property type="term" value="P:phenylpropanoid biosynthetic process"/>
    <property type="evidence" value="ECO:0007669"/>
    <property type="project" value="UniProtKB-ARBA"/>
</dbReference>
<evidence type="ECO:0000259" key="6">
    <source>
        <dbReference type="PROSITE" id="PS51752"/>
    </source>
</evidence>
<evidence type="ECO:0000256" key="3">
    <source>
        <dbReference type="ARBA" id="ARBA00022525"/>
    </source>
</evidence>
<evidence type="ECO:0000256" key="2">
    <source>
        <dbReference type="ARBA" id="ARBA00011738"/>
    </source>
</evidence>
<dbReference type="InterPro" id="IPR033734">
    <property type="entry name" value="Jacalin-like_lectin_dom_plant"/>
</dbReference>
<accession>Q0GFG7</accession>
<dbReference type="SMART" id="SM00915">
    <property type="entry name" value="Jacalin"/>
    <property type="match status" value="1"/>
</dbReference>
<evidence type="ECO:0000256" key="1">
    <source>
        <dbReference type="ARBA" id="ARBA00010746"/>
    </source>
</evidence>
<dbReference type="Pfam" id="PF03018">
    <property type="entry name" value="Dirigent"/>
    <property type="match status" value="1"/>
</dbReference>
<evidence type="ECO:0000313" key="7">
    <source>
        <dbReference type="EMBL" id="ABI24164.1"/>
    </source>
</evidence>
<gene>
    <name evidence="7" type="primary">BGAF1</name>
</gene>
<dbReference type="ExpressionAtlas" id="Q0GFG7">
    <property type="expression patterns" value="baseline and differential"/>
</dbReference>
<dbReference type="Gene3D" id="2.100.10.30">
    <property type="entry name" value="Jacalin-like lectin domain"/>
    <property type="match status" value="1"/>
</dbReference>
<dbReference type="InterPro" id="IPR001229">
    <property type="entry name" value="Jacalin-like_lectin_dom"/>
</dbReference>
<dbReference type="Gene3D" id="2.40.480.10">
    <property type="entry name" value="Allene oxide cyclase-like"/>
    <property type="match status" value="1"/>
</dbReference>
<comment type="subcellular location">
    <subcellularLocation>
        <location evidence="5">Secreted</location>
        <location evidence="5">Extracellular space</location>
        <location evidence="5">Apoplast</location>
    </subcellularLocation>
</comment>
<dbReference type="EMBL" id="DQ866804">
    <property type="protein sequence ID" value="ABI24164.1"/>
    <property type="molecule type" value="mRNA"/>
</dbReference>
<dbReference type="PROSITE" id="PS51752">
    <property type="entry name" value="JACALIN_LECTIN"/>
    <property type="match status" value="1"/>
</dbReference>